<evidence type="ECO:0000313" key="2">
    <source>
        <dbReference type="EMBL" id="GAX16978.1"/>
    </source>
</evidence>
<organism evidence="2 3">
    <name type="scientific">Fistulifera solaris</name>
    <name type="common">Oleaginous diatom</name>
    <dbReference type="NCBI Taxonomy" id="1519565"/>
    <lineage>
        <taxon>Eukaryota</taxon>
        <taxon>Sar</taxon>
        <taxon>Stramenopiles</taxon>
        <taxon>Ochrophyta</taxon>
        <taxon>Bacillariophyta</taxon>
        <taxon>Bacillariophyceae</taxon>
        <taxon>Bacillariophycidae</taxon>
        <taxon>Naviculales</taxon>
        <taxon>Naviculaceae</taxon>
        <taxon>Fistulifera</taxon>
    </lineage>
</organism>
<name>A0A1Z5JT67_FISSO</name>
<gene>
    <name evidence="2" type="ORF">FisN_5Hh357</name>
</gene>
<feature type="compositionally biased region" description="Low complexity" evidence="1">
    <location>
        <begin position="93"/>
        <end position="106"/>
    </location>
</feature>
<evidence type="ECO:0000256" key="1">
    <source>
        <dbReference type="SAM" id="MobiDB-lite"/>
    </source>
</evidence>
<dbReference type="Proteomes" id="UP000198406">
    <property type="component" value="Unassembled WGS sequence"/>
</dbReference>
<accession>A0A1Z5JT67</accession>
<feature type="compositionally biased region" description="Polar residues" evidence="1">
    <location>
        <begin position="162"/>
        <end position="176"/>
    </location>
</feature>
<proteinExistence type="predicted"/>
<feature type="compositionally biased region" description="Basic and acidic residues" evidence="1">
    <location>
        <begin position="107"/>
        <end position="120"/>
    </location>
</feature>
<feature type="region of interest" description="Disordered" evidence="1">
    <location>
        <begin position="91"/>
        <end position="205"/>
    </location>
</feature>
<reference evidence="2 3" key="1">
    <citation type="journal article" date="2015" name="Plant Cell">
        <title>Oil accumulation by the oleaginous diatom Fistulifera solaris as revealed by the genome and transcriptome.</title>
        <authorList>
            <person name="Tanaka T."/>
            <person name="Maeda Y."/>
            <person name="Veluchamy A."/>
            <person name="Tanaka M."/>
            <person name="Abida H."/>
            <person name="Marechal E."/>
            <person name="Bowler C."/>
            <person name="Muto M."/>
            <person name="Sunaga Y."/>
            <person name="Tanaka M."/>
            <person name="Yoshino T."/>
            <person name="Taniguchi T."/>
            <person name="Fukuda Y."/>
            <person name="Nemoto M."/>
            <person name="Matsumoto M."/>
            <person name="Wong P.S."/>
            <person name="Aburatani S."/>
            <person name="Fujibuchi W."/>
        </authorList>
    </citation>
    <scope>NUCLEOTIDE SEQUENCE [LARGE SCALE GENOMIC DNA]</scope>
    <source>
        <strain evidence="2 3">JPCC DA0580</strain>
    </source>
</reference>
<protein>
    <submittedName>
        <fullName evidence="2">Uncharacterized protein</fullName>
    </submittedName>
</protein>
<evidence type="ECO:0000313" key="3">
    <source>
        <dbReference type="Proteomes" id="UP000198406"/>
    </source>
</evidence>
<dbReference type="InParanoid" id="A0A1Z5JT67"/>
<comment type="caution">
    <text evidence="2">The sequence shown here is derived from an EMBL/GenBank/DDBJ whole genome shotgun (WGS) entry which is preliminary data.</text>
</comment>
<keyword evidence="3" id="KW-1185">Reference proteome</keyword>
<feature type="compositionally biased region" description="Polar residues" evidence="1">
    <location>
        <begin position="121"/>
        <end position="136"/>
    </location>
</feature>
<dbReference type="EMBL" id="BDSP01000111">
    <property type="protein sequence ID" value="GAX16978.1"/>
    <property type="molecule type" value="Genomic_DNA"/>
</dbReference>
<sequence>MAESLRRSSRRSKKRTYSVDNLVEILSKDDGDTVVAKGRLIANISDDPAVDHQWLVEIDGGLQPNEEMHESRFGEVLGKVDAPVATFAIQPPSRSLKSSTSSVTSTKEVKGKLSPKERTDSTQLSETDNARSSSSIVKGKASKGKKVELQDPLSSSEGSSSPADQEASSQSPVNNNRSERRLHHPLKDIPRPLKKQKVPKQKEDVVRIPMKTGILLLYRGVNRRAEFVRKA</sequence>
<dbReference type="AlphaFoldDB" id="A0A1Z5JT67"/>